<comment type="subcellular location">
    <subcellularLocation>
        <location evidence="1">Membrane</location>
        <topology evidence="1">Multi-pass membrane protein</topology>
    </subcellularLocation>
</comment>
<dbReference type="AlphaFoldDB" id="A0A6C2YLK8"/>
<evidence type="ECO:0000256" key="1">
    <source>
        <dbReference type="ARBA" id="ARBA00004141"/>
    </source>
</evidence>
<proteinExistence type="predicted"/>
<dbReference type="InterPro" id="IPR020846">
    <property type="entry name" value="MFS_dom"/>
</dbReference>
<feature type="transmembrane region" description="Helical" evidence="5">
    <location>
        <begin position="386"/>
        <end position="407"/>
    </location>
</feature>
<dbReference type="InterPro" id="IPR050382">
    <property type="entry name" value="MFS_Na/Anion_cotransporter"/>
</dbReference>
<feature type="transmembrane region" description="Helical" evidence="5">
    <location>
        <begin position="74"/>
        <end position="95"/>
    </location>
</feature>
<feature type="transmembrane region" description="Helical" evidence="5">
    <location>
        <begin position="299"/>
        <end position="318"/>
    </location>
</feature>
<feature type="domain" description="Major facilitator superfamily (MFS) profile" evidence="6">
    <location>
        <begin position="7"/>
        <end position="412"/>
    </location>
</feature>
<feature type="transmembrane region" description="Helical" evidence="5">
    <location>
        <begin position="101"/>
        <end position="119"/>
    </location>
</feature>
<dbReference type="Proteomes" id="UP000464378">
    <property type="component" value="Chromosome"/>
</dbReference>
<evidence type="ECO:0000256" key="3">
    <source>
        <dbReference type="ARBA" id="ARBA00022989"/>
    </source>
</evidence>
<feature type="transmembrane region" description="Helical" evidence="5">
    <location>
        <begin position="324"/>
        <end position="345"/>
    </location>
</feature>
<reference evidence="7" key="1">
    <citation type="submission" date="2019-04" db="EMBL/GenBank/DDBJ databases">
        <authorList>
            <consortium name="Science for Life Laboratories"/>
        </authorList>
    </citation>
    <scope>NUCLEOTIDE SEQUENCE</scope>
    <source>
        <strain evidence="7">MBLW1</strain>
    </source>
</reference>
<evidence type="ECO:0000313" key="8">
    <source>
        <dbReference type="Proteomes" id="UP000464378"/>
    </source>
</evidence>
<evidence type="ECO:0000256" key="5">
    <source>
        <dbReference type="SAM" id="Phobius"/>
    </source>
</evidence>
<feature type="transmembrane region" description="Helical" evidence="5">
    <location>
        <begin position="352"/>
        <end position="374"/>
    </location>
</feature>
<protein>
    <recommendedName>
        <fullName evidence="6">Major facilitator superfamily (MFS) profile domain-containing protein</fullName>
    </recommendedName>
</protein>
<feature type="transmembrane region" description="Helical" evidence="5">
    <location>
        <begin position="131"/>
        <end position="149"/>
    </location>
</feature>
<accession>A0A6C2YLK8</accession>
<name>A0A6C2YLK8_9BACT</name>
<dbReference type="Gene3D" id="1.20.1250.20">
    <property type="entry name" value="MFS general substrate transporter like domains"/>
    <property type="match status" value="2"/>
</dbReference>
<feature type="transmembrane region" description="Helical" evidence="5">
    <location>
        <begin position="46"/>
        <end position="65"/>
    </location>
</feature>
<dbReference type="InterPro" id="IPR011701">
    <property type="entry name" value="MFS"/>
</dbReference>
<dbReference type="InParanoid" id="A0A6C2YLK8"/>
<feature type="transmembrane region" description="Helical" evidence="5">
    <location>
        <begin position="266"/>
        <end position="287"/>
    </location>
</feature>
<sequence length="415" mass="44071">MPIRIWVLVLLCAIAALAYVHRVALGVSESSIRADLGLSTEDTGQINFAFFLIYAFCQIPAGMLVDRLGPRKSLAIFGLTGAITMAAGAFGGFTGLMSSRLAMGVAQAGLFPAAIAALARWFPLSQRGRASGFLTASMSLGGAVGAYITGQMLGVTTWQNIFVILAIPGILWAIGFFVWYRDTPAEHWQVSTAERELLAREASVSSGGTRQPTPWMTLLQSRLFYGIIGQQFFRAMANAFYLVWLATFLQNAYGMSKEAAGQWTSVPLLGVVLGALIGGAVSDAVMIRTGNRRLARSGVAIVSLVIGVGCFLSAMAIADAMTALMVITLAALLTSLSNACAYTVTVDAGGPFVGSLFATMNMTGNFGAAAFAIILPKWVGWLNNDWHMVLLLVGGLYLLGALCWLAIDPRKTVLE</sequence>
<dbReference type="EMBL" id="LR593887">
    <property type="protein sequence ID" value="VTS00690.1"/>
    <property type="molecule type" value="Genomic_DNA"/>
</dbReference>
<dbReference type="Pfam" id="PF07690">
    <property type="entry name" value="MFS_1"/>
    <property type="match status" value="2"/>
</dbReference>
<gene>
    <name evidence="7" type="ORF">GMBLW1_17590</name>
</gene>
<feature type="transmembrane region" description="Helical" evidence="5">
    <location>
        <begin position="223"/>
        <end position="246"/>
    </location>
</feature>
<evidence type="ECO:0000256" key="2">
    <source>
        <dbReference type="ARBA" id="ARBA00022692"/>
    </source>
</evidence>
<organism evidence="7">
    <name type="scientific">Tuwongella immobilis</name>
    <dbReference type="NCBI Taxonomy" id="692036"/>
    <lineage>
        <taxon>Bacteria</taxon>
        <taxon>Pseudomonadati</taxon>
        <taxon>Planctomycetota</taxon>
        <taxon>Planctomycetia</taxon>
        <taxon>Gemmatales</taxon>
        <taxon>Gemmataceae</taxon>
        <taxon>Tuwongella</taxon>
    </lineage>
</organism>
<dbReference type="SUPFAM" id="SSF103473">
    <property type="entry name" value="MFS general substrate transporter"/>
    <property type="match status" value="1"/>
</dbReference>
<dbReference type="KEGG" id="tim:GMBLW1_17590"/>
<dbReference type="PANTHER" id="PTHR11662:SF399">
    <property type="entry name" value="FI19708P1-RELATED"/>
    <property type="match status" value="1"/>
</dbReference>
<evidence type="ECO:0000259" key="6">
    <source>
        <dbReference type="PROSITE" id="PS50850"/>
    </source>
</evidence>
<dbReference type="PROSITE" id="PS50850">
    <property type="entry name" value="MFS"/>
    <property type="match status" value="1"/>
</dbReference>
<keyword evidence="4 5" id="KW-0472">Membrane</keyword>
<keyword evidence="2 5" id="KW-0812">Transmembrane</keyword>
<dbReference type="GO" id="GO:0022857">
    <property type="term" value="F:transmembrane transporter activity"/>
    <property type="evidence" value="ECO:0007669"/>
    <property type="project" value="InterPro"/>
</dbReference>
<feature type="transmembrane region" description="Helical" evidence="5">
    <location>
        <begin position="161"/>
        <end position="180"/>
    </location>
</feature>
<evidence type="ECO:0000313" key="7">
    <source>
        <dbReference type="EMBL" id="VIP02201.1"/>
    </source>
</evidence>
<dbReference type="GO" id="GO:0016020">
    <property type="term" value="C:membrane"/>
    <property type="evidence" value="ECO:0007669"/>
    <property type="project" value="UniProtKB-SubCell"/>
</dbReference>
<dbReference type="PANTHER" id="PTHR11662">
    <property type="entry name" value="SOLUTE CARRIER FAMILY 17"/>
    <property type="match status" value="1"/>
</dbReference>
<evidence type="ECO:0000256" key="4">
    <source>
        <dbReference type="ARBA" id="ARBA00023136"/>
    </source>
</evidence>
<dbReference type="EMBL" id="LR586016">
    <property type="protein sequence ID" value="VIP02201.1"/>
    <property type="molecule type" value="Genomic_DNA"/>
</dbReference>
<dbReference type="InterPro" id="IPR036259">
    <property type="entry name" value="MFS_trans_sf"/>
</dbReference>
<keyword evidence="8" id="KW-1185">Reference proteome</keyword>
<keyword evidence="3 5" id="KW-1133">Transmembrane helix</keyword>